<keyword evidence="2" id="KW-1185">Reference proteome</keyword>
<accession>A0A364Y716</accession>
<organism evidence="1 2">
    <name type="scientific">Pseudochryseolinea flava</name>
    <dbReference type="NCBI Taxonomy" id="2059302"/>
    <lineage>
        <taxon>Bacteria</taxon>
        <taxon>Pseudomonadati</taxon>
        <taxon>Bacteroidota</taxon>
        <taxon>Cytophagia</taxon>
        <taxon>Cytophagales</taxon>
        <taxon>Fulvivirgaceae</taxon>
        <taxon>Pseudochryseolinea</taxon>
    </lineage>
</organism>
<comment type="caution">
    <text evidence="1">The sequence shown here is derived from an EMBL/GenBank/DDBJ whole genome shotgun (WGS) entry which is preliminary data.</text>
</comment>
<dbReference type="Gene3D" id="3.30.1460.10">
    <property type="match status" value="1"/>
</dbReference>
<proteinExistence type="predicted"/>
<dbReference type="Proteomes" id="UP000251889">
    <property type="component" value="Unassembled WGS sequence"/>
</dbReference>
<protein>
    <submittedName>
        <fullName evidence="1">Uncharacterized protein</fullName>
    </submittedName>
</protein>
<reference evidence="1 2" key="1">
    <citation type="submission" date="2018-06" db="EMBL/GenBank/DDBJ databases">
        <title>Chryseolinea flavus sp. nov., a member of the phylum Bacteroidetes isolated from soil.</title>
        <authorList>
            <person name="Li Y."/>
            <person name="Wang J."/>
        </authorList>
    </citation>
    <scope>NUCLEOTIDE SEQUENCE [LARGE SCALE GENOMIC DNA]</scope>
    <source>
        <strain evidence="1 2">SDU1-6</strain>
    </source>
</reference>
<dbReference type="OrthoDB" id="1097903at2"/>
<evidence type="ECO:0000313" key="1">
    <source>
        <dbReference type="EMBL" id="RAW02693.1"/>
    </source>
</evidence>
<dbReference type="RefSeq" id="WP_112744910.1">
    <property type="nucleotide sequence ID" value="NZ_QMFY01000001.1"/>
</dbReference>
<gene>
    <name evidence="1" type="ORF">DQQ10_00875</name>
</gene>
<dbReference type="SUPFAM" id="SSF69635">
    <property type="entry name" value="Type III secretory system chaperone-like"/>
    <property type="match status" value="1"/>
</dbReference>
<sequence>MNTTPIFHRTLWGNLQSRMDSSYWPTATDAWKEGRYLDSFFAVLDYINPTLRKTRGNTTQSDFSIPHGSVVVNLSIKNDSLYVHTPFVSTAGALRVPLLRRVAELNFYPLGLSQIKLEGENLNFHYQCTLDTCEPFKIYYVLKEICKTADQYDDDFREKFKTKNLVEPKVTPCTPQEAEQAWKTLQDIITDTLNFANYFDSQRWYNQTFDILNIGLKRIDFAVQPQGFLKNEIERVNAEMGNQNANVMDRNKYARTLLAQFQQLTKEKLAESLYKTEVFVPEKWNLNLESTQKNLEGFGNNARKYLNEQNYIMAVMECMYAFYNLYYSNYVEKRISDEINAGLEAASGKSWQEAAPALVGALNNVMSGIFTVKA</sequence>
<dbReference type="AlphaFoldDB" id="A0A364Y716"/>
<name>A0A364Y716_9BACT</name>
<dbReference type="EMBL" id="QMFY01000001">
    <property type="protein sequence ID" value="RAW02693.1"/>
    <property type="molecule type" value="Genomic_DNA"/>
</dbReference>
<evidence type="ECO:0000313" key="2">
    <source>
        <dbReference type="Proteomes" id="UP000251889"/>
    </source>
</evidence>